<dbReference type="Proteomes" id="UP000887574">
    <property type="component" value="Unplaced"/>
</dbReference>
<dbReference type="GO" id="GO:0000122">
    <property type="term" value="P:negative regulation of transcription by RNA polymerase II"/>
    <property type="evidence" value="ECO:0007669"/>
    <property type="project" value="TreeGrafter"/>
</dbReference>
<dbReference type="SUPFAM" id="SSF48508">
    <property type="entry name" value="Nuclear receptor ligand-binding domain"/>
    <property type="match status" value="1"/>
</dbReference>
<keyword evidence="6" id="KW-0238">DNA-binding</keyword>
<dbReference type="PROSITE" id="PS51843">
    <property type="entry name" value="NR_LBD"/>
    <property type="match status" value="1"/>
</dbReference>
<dbReference type="WBParaSite" id="jg1277">
    <property type="protein sequence ID" value="jg1277"/>
    <property type="gene ID" value="jg1277"/>
</dbReference>
<evidence type="ECO:0000256" key="7">
    <source>
        <dbReference type="ARBA" id="ARBA00023163"/>
    </source>
</evidence>
<proteinExistence type="inferred from homology"/>
<dbReference type="GO" id="GO:0000978">
    <property type="term" value="F:RNA polymerase II cis-regulatory region sequence-specific DNA binding"/>
    <property type="evidence" value="ECO:0007669"/>
    <property type="project" value="TreeGrafter"/>
</dbReference>
<dbReference type="Pfam" id="PF00104">
    <property type="entry name" value="Hormone_recep"/>
    <property type="match status" value="1"/>
</dbReference>
<dbReference type="GO" id="GO:0045944">
    <property type="term" value="P:positive regulation of transcription by RNA polymerase II"/>
    <property type="evidence" value="ECO:0007669"/>
    <property type="project" value="TreeGrafter"/>
</dbReference>
<name>A0A915CVU0_9BILA</name>
<keyword evidence="8" id="KW-0675">Receptor</keyword>
<protein>
    <submittedName>
        <fullName evidence="12">NR LBD domain-containing protein</fullName>
    </submittedName>
</protein>
<evidence type="ECO:0000256" key="9">
    <source>
        <dbReference type="SAM" id="MobiDB-lite"/>
    </source>
</evidence>
<feature type="domain" description="NR LBD" evidence="10">
    <location>
        <begin position="100"/>
        <end position="333"/>
    </location>
</feature>
<evidence type="ECO:0000256" key="1">
    <source>
        <dbReference type="ARBA" id="ARBA00005993"/>
    </source>
</evidence>
<dbReference type="InterPro" id="IPR035500">
    <property type="entry name" value="NHR-like_dom_sf"/>
</dbReference>
<evidence type="ECO:0000256" key="8">
    <source>
        <dbReference type="ARBA" id="ARBA00023170"/>
    </source>
</evidence>
<dbReference type="SMART" id="SM00430">
    <property type="entry name" value="HOLI"/>
    <property type="match status" value="1"/>
</dbReference>
<dbReference type="GO" id="GO:0030154">
    <property type="term" value="P:cell differentiation"/>
    <property type="evidence" value="ECO:0007669"/>
    <property type="project" value="TreeGrafter"/>
</dbReference>
<evidence type="ECO:0000256" key="2">
    <source>
        <dbReference type="ARBA" id="ARBA00022723"/>
    </source>
</evidence>
<feature type="compositionally biased region" description="Polar residues" evidence="9">
    <location>
        <begin position="344"/>
        <end position="357"/>
    </location>
</feature>
<dbReference type="GO" id="GO:0004879">
    <property type="term" value="F:nuclear receptor activity"/>
    <property type="evidence" value="ECO:0007669"/>
    <property type="project" value="TreeGrafter"/>
</dbReference>
<dbReference type="GO" id="GO:0008270">
    <property type="term" value="F:zinc ion binding"/>
    <property type="evidence" value="ECO:0007669"/>
    <property type="project" value="UniProtKB-KW"/>
</dbReference>
<organism evidence="11 12">
    <name type="scientific">Ditylenchus dipsaci</name>
    <dbReference type="NCBI Taxonomy" id="166011"/>
    <lineage>
        <taxon>Eukaryota</taxon>
        <taxon>Metazoa</taxon>
        <taxon>Ecdysozoa</taxon>
        <taxon>Nematoda</taxon>
        <taxon>Chromadorea</taxon>
        <taxon>Rhabditida</taxon>
        <taxon>Tylenchina</taxon>
        <taxon>Tylenchomorpha</taxon>
        <taxon>Sphaerularioidea</taxon>
        <taxon>Anguinidae</taxon>
        <taxon>Anguininae</taxon>
        <taxon>Ditylenchus</taxon>
    </lineage>
</organism>
<dbReference type="InterPro" id="IPR050234">
    <property type="entry name" value="Nuclear_hormone_rcpt_NR1"/>
</dbReference>
<dbReference type="AlphaFoldDB" id="A0A915CVU0"/>
<comment type="similarity">
    <text evidence="1">Belongs to the nuclear hormone receptor family.</text>
</comment>
<evidence type="ECO:0000256" key="6">
    <source>
        <dbReference type="ARBA" id="ARBA00023125"/>
    </source>
</evidence>
<keyword evidence="11" id="KW-1185">Reference proteome</keyword>
<keyword evidence="2" id="KW-0479">Metal-binding</keyword>
<evidence type="ECO:0000259" key="10">
    <source>
        <dbReference type="PROSITE" id="PS51843"/>
    </source>
</evidence>
<accession>A0A915CVU0</accession>
<evidence type="ECO:0000313" key="11">
    <source>
        <dbReference type="Proteomes" id="UP000887574"/>
    </source>
</evidence>
<dbReference type="PANTHER" id="PTHR24082:SF494">
    <property type="entry name" value="NUCLEAR HORMONE RECEPTOR FAMILY MEMBER DAF-12"/>
    <property type="match status" value="1"/>
</dbReference>
<sequence length="357" mass="39960">MTQDASSCFFNMLVHCRWGMLSPPAYNTNPQSMTDAQLSQLRANQMQRMQYMEHTIKDALVNSPEEVGELPECYTSILHESMLTSEPKLNYELNTCEMRQLDIVKSAFSCMEEKVEPTKSVAGIVGKEDHTPAEILNIMDVVMRRVVKMAKKLPPFNDLSQDGKLSLLKAAMIDLLCLRGVSKLDTQTQCWNAQALGENALVSMDKMFDKLNDPAQKERYMLFFTTLSTSIRSNMVCMNLFATIVLFDHCQHLVEASDRVVGKRHYETHFNLLRRYLESTIGGEETPTVMATATAALKQLQIISVKAATLFIGKVKAGESESLPMEFFKTTSAEGAEENGEGTPASQETQQPANENT</sequence>
<dbReference type="PANTHER" id="PTHR24082">
    <property type="entry name" value="NUCLEAR HORMONE RECEPTOR"/>
    <property type="match status" value="1"/>
</dbReference>
<dbReference type="InterPro" id="IPR000536">
    <property type="entry name" value="Nucl_hrmn_rcpt_lig-bd"/>
</dbReference>
<keyword evidence="7" id="KW-0804">Transcription</keyword>
<keyword evidence="4" id="KW-0862">Zinc</keyword>
<evidence type="ECO:0000256" key="5">
    <source>
        <dbReference type="ARBA" id="ARBA00023015"/>
    </source>
</evidence>
<evidence type="ECO:0000256" key="4">
    <source>
        <dbReference type="ARBA" id="ARBA00022833"/>
    </source>
</evidence>
<evidence type="ECO:0000256" key="3">
    <source>
        <dbReference type="ARBA" id="ARBA00022771"/>
    </source>
</evidence>
<keyword evidence="5" id="KW-0805">Transcription regulation</keyword>
<feature type="region of interest" description="Disordered" evidence="9">
    <location>
        <begin position="327"/>
        <end position="357"/>
    </location>
</feature>
<keyword evidence="3" id="KW-0863">Zinc-finger</keyword>
<dbReference type="Gene3D" id="1.10.565.10">
    <property type="entry name" value="Retinoid X Receptor"/>
    <property type="match status" value="1"/>
</dbReference>
<evidence type="ECO:0000313" key="12">
    <source>
        <dbReference type="WBParaSite" id="jg1277"/>
    </source>
</evidence>
<reference evidence="12" key="1">
    <citation type="submission" date="2022-11" db="UniProtKB">
        <authorList>
            <consortium name="WormBaseParasite"/>
        </authorList>
    </citation>
    <scope>IDENTIFICATION</scope>
</reference>